<evidence type="ECO:0000259" key="2">
    <source>
        <dbReference type="Pfam" id="PF13649"/>
    </source>
</evidence>
<dbReference type="SUPFAM" id="SSF53335">
    <property type="entry name" value="S-adenosyl-L-methionine-dependent methyltransferases"/>
    <property type="match status" value="1"/>
</dbReference>
<dbReference type="InterPro" id="IPR029063">
    <property type="entry name" value="SAM-dependent_MTases_sf"/>
</dbReference>
<reference evidence="3" key="1">
    <citation type="submission" date="2021-01" db="EMBL/GenBank/DDBJ databases">
        <title>Whole genome shotgun sequence of Actinoplanes capillaceus NBRC 16408.</title>
        <authorList>
            <person name="Komaki H."/>
            <person name="Tamura T."/>
        </authorList>
    </citation>
    <scope>NUCLEOTIDE SEQUENCE [LARGE SCALE GENOMIC DNA]</scope>
    <source>
        <strain evidence="3">NBRC 16408</strain>
    </source>
</reference>
<dbReference type="InterPro" id="IPR041698">
    <property type="entry name" value="Methyltransf_25"/>
</dbReference>
<dbReference type="GO" id="GO:0008168">
    <property type="term" value="F:methyltransferase activity"/>
    <property type="evidence" value="ECO:0007669"/>
    <property type="project" value="UniProtKB-KW"/>
</dbReference>
<dbReference type="EMBL" id="BOMF01000104">
    <property type="protein sequence ID" value="GID48198.1"/>
    <property type="molecule type" value="Genomic_DNA"/>
</dbReference>
<comment type="caution">
    <text evidence="3">The sequence shown here is derived from an EMBL/GenBank/DDBJ whole genome shotgun (WGS) entry which is preliminary data.</text>
</comment>
<dbReference type="PANTHER" id="PTHR43464">
    <property type="entry name" value="METHYLTRANSFERASE"/>
    <property type="match status" value="1"/>
</dbReference>
<dbReference type="Pfam" id="PF13649">
    <property type="entry name" value="Methyltransf_25"/>
    <property type="match status" value="1"/>
</dbReference>
<dbReference type="GO" id="GO:0032259">
    <property type="term" value="P:methylation"/>
    <property type="evidence" value="ECO:0007669"/>
    <property type="project" value="UniProtKB-KW"/>
</dbReference>
<dbReference type="Gene3D" id="3.40.50.150">
    <property type="entry name" value="Vaccinia Virus protein VP39"/>
    <property type="match status" value="1"/>
</dbReference>
<accession>A0ABQ3WPS2</accession>
<sequence>MTASPASAAAGDPRPSSSPLSSSSARDARRLAAASLAVGDPTGWFEHLYAEARDGHAEVPWDVAAPSAHLRALDLPAGDGRRALVVGCGPGRDAEYLGAMGYAVTAFDISATAIDLARARHPSSPVSYVVADLLDPPDSWRQAFELVLESNNVQALPADIRARAIAVPGTFVAPGGLLVVLAAATSRVDSDGSGPPWPLTRAEIDGFAVDGLRPVSITQVDAAGTTLPTRWQALFTR</sequence>
<dbReference type="PANTHER" id="PTHR43464:SF23">
    <property type="entry name" value="JUVENILE HORMONE ACID O-METHYLTRANSFERASE"/>
    <property type="match status" value="1"/>
</dbReference>
<proteinExistence type="predicted"/>
<dbReference type="CDD" id="cd02440">
    <property type="entry name" value="AdoMet_MTases"/>
    <property type="match status" value="1"/>
</dbReference>
<evidence type="ECO:0000256" key="1">
    <source>
        <dbReference type="SAM" id="MobiDB-lite"/>
    </source>
</evidence>
<gene>
    <name evidence="3" type="ORF">Aca07nite_54730</name>
</gene>
<feature type="region of interest" description="Disordered" evidence="1">
    <location>
        <begin position="1"/>
        <end position="26"/>
    </location>
</feature>
<keyword evidence="3" id="KW-0489">Methyltransferase</keyword>
<protein>
    <submittedName>
        <fullName evidence="3">Methyltransferase type 12</fullName>
    </submittedName>
</protein>
<feature type="domain" description="Methyltransferase" evidence="2">
    <location>
        <begin position="84"/>
        <end position="176"/>
    </location>
</feature>
<name>A0ABQ3WPS2_9ACTN</name>
<organism evidence="3">
    <name type="scientific">Actinoplanes campanulatus</name>
    <dbReference type="NCBI Taxonomy" id="113559"/>
    <lineage>
        <taxon>Bacteria</taxon>
        <taxon>Bacillati</taxon>
        <taxon>Actinomycetota</taxon>
        <taxon>Actinomycetes</taxon>
        <taxon>Micromonosporales</taxon>
        <taxon>Micromonosporaceae</taxon>
        <taxon>Actinoplanes</taxon>
    </lineage>
</organism>
<evidence type="ECO:0000313" key="3">
    <source>
        <dbReference type="EMBL" id="GID48198.1"/>
    </source>
</evidence>
<feature type="compositionally biased region" description="Low complexity" evidence="1">
    <location>
        <begin position="12"/>
        <end position="26"/>
    </location>
</feature>
<keyword evidence="3" id="KW-0808">Transferase</keyword>